<comment type="caution">
    <text evidence="1">The sequence shown here is derived from an EMBL/GenBank/DDBJ whole genome shotgun (WGS) entry which is preliminary data.</text>
</comment>
<dbReference type="EMBL" id="BGPR01030374">
    <property type="protein sequence ID" value="GBO02853.1"/>
    <property type="molecule type" value="Genomic_DNA"/>
</dbReference>
<organism evidence="1 2">
    <name type="scientific">Araneus ventricosus</name>
    <name type="common">Orbweaver spider</name>
    <name type="synonym">Epeira ventricosa</name>
    <dbReference type="NCBI Taxonomy" id="182803"/>
    <lineage>
        <taxon>Eukaryota</taxon>
        <taxon>Metazoa</taxon>
        <taxon>Ecdysozoa</taxon>
        <taxon>Arthropoda</taxon>
        <taxon>Chelicerata</taxon>
        <taxon>Arachnida</taxon>
        <taxon>Araneae</taxon>
        <taxon>Araneomorphae</taxon>
        <taxon>Entelegynae</taxon>
        <taxon>Araneoidea</taxon>
        <taxon>Araneidae</taxon>
        <taxon>Araneus</taxon>
    </lineage>
</organism>
<reference evidence="1 2" key="1">
    <citation type="journal article" date="2019" name="Sci. Rep.">
        <title>Orb-weaving spider Araneus ventricosus genome elucidates the spidroin gene catalogue.</title>
        <authorList>
            <person name="Kono N."/>
            <person name="Nakamura H."/>
            <person name="Ohtoshi R."/>
            <person name="Moran D.A.P."/>
            <person name="Shinohara A."/>
            <person name="Yoshida Y."/>
            <person name="Fujiwara M."/>
            <person name="Mori M."/>
            <person name="Tomita M."/>
            <person name="Arakawa K."/>
        </authorList>
    </citation>
    <scope>NUCLEOTIDE SEQUENCE [LARGE SCALE GENOMIC DNA]</scope>
</reference>
<name>A0A4Y2TQD0_ARAVE</name>
<evidence type="ECO:0000313" key="2">
    <source>
        <dbReference type="Proteomes" id="UP000499080"/>
    </source>
</evidence>
<protein>
    <submittedName>
        <fullName evidence="1">Uncharacterized protein</fullName>
    </submittedName>
</protein>
<dbReference type="Proteomes" id="UP000499080">
    <property type="component" value="Unassembled WGS sequence"/>
</dbReference>
<keyword evidence="2" id="KW-1185">Reference proteome</keyword>
<gene>
    <name evidence="1" type="ORF">AVEN_129060_1</name>
</gene>
<sequence length="123" mass="14003">MIACINSVAESYCSGRHQVTSRKQVLKFLQQFLHCCSLFFIKPSRFSKIDWGDVVVGKSLRTSNDIHHWLTVAITTPLSMVLGLWSVQIQEFEQDAASFLNQRCGRHKDTCLGNLARKVRYGV</sequence>
<evidence type="ECO:0000313" key="1">
    <source>
        <dbReference type="EMBL" id="GBO02853.1"/>
    </source>
</evidence>
<proteinExistence type="predicted"/>
<accession>A0A4Y2TQD0</accession>
<dbReference type="AlphaFoldDB" id="A0A4Y2TQD0"/>